<evidence type="ECO:0000313" key="3">
    <source>
        <dbReference type="Proteomes" id="UP000270296"/>
    </source>
</evidence>
<evidence type="ECO:0000313" key="4">
    <source>
        <dbReference type="WBParaSite" id="SBAD_0001215101-mRNA-1"/>
    </source>
</evidence>
<organism evidence="4">
    <name type="scientific">Soboliphyme baturini</name>
    <dbReference type="NCBI Taxonomy" id="241478"/>
    <lineage>
        <taxon>Eukaryota</taxon>
        <taxon>Metazoa</taxon>
        <taxon>Ecdysozoa</taxon>
        <taxon>Nematoda</taxon>
        <taxon>Enoplea</taxon>
        <taxon>Dorylaimia</taxon>
        <taxon>Dioctophymatida</taxon>
        <taxon>Dioctophymatoidea</taxon>
        <taxon>Soboliphymatidae</taxon>
        <taxon>Soboliphyme</taxon>
    </lineage>
</organism>
<reference evidence="2 3" key="2">
    <citation type="submission" date="2018-11" db="EMBL/GenBank/DDBJ databases">
        <authorList>
            <consortium name="Pathogen Informatics"/>
        </authorList>
    </citation>
    <scope>NUCLEOTIDE SEQUENCE [LARGE SCALE GENOMIC DNA]</scope>
</reference>
<evidence type="ECO:0000313" key="2">
    <source>
        <dbReference type="EMBL" id="VDP42733.1"/>
    </source>
</evidence>
<proteinExistence type="predicted"/>
<dbReference type="EMBL" id="UZAM01016323">
    <property type="protein sequence ID" value="VDP42733.1"/>
    <property type="molecule type" value="Genomic_DNA"/>
</dbReference>
<gene>
    <name evidence="2" type="ORF">SBAD_LOCUS11759</name>
</gene>
<protein>
    <submittedName>
        <fullName evidence="4">Secreted protein</fullName>
    </submittedName>
</protein>
<reference evidence="4" key="1">
    <citation type="submission" date="2016-06" db="UniProtKB">
        <authorList>
            <consortium name="WormBaseParasite"/>
        </authorList>
    </citation>
    <scope>IDENTIFICATION</scope>
</reference>
<evidence type="ECO:0000256" key="1">
    <source>
        <dbReference type="SAM" id="MobiDB-lite"/>
    </source>
</evidence>
<sequence>MTAVEPVVVVLVLVARAINDSRLLTARKETPSSPAQNVPFLRPRTVLTRQNEVFIFSASSPKKELHVAVRFISLTQQSDSSERRGIHRKSGPPFDFDRGQFLPHQPPFADERPTDLSHRLGRAELLNLVPRLCSVEDLCT</sequence>
<dbReference type="Proteomes" id="UP000270296">
    <property type="component" value="Unassembled WGS sequence"/>
</dbReference>
<keyword evidence="3" id="KW-1185">Reference proteome</keyword>
<dbReference type="WBParaSite" id="SBAD_0001215101-mRNA-1">
    <property type="protein sequence ID" value="SBAD_0001215101-mRNA-1"/>
    <property type="gene ID" value="SBAD_0001215101"/>
</dbReference>
<accession>A0A183J7B1</accession>
<name>A0A183J7B1_9BILA</name>
<feature type="region of interest" description="Disordered" evidence="1">
    <location>
        <begin position="78"/>
        <end position="100"/>
    </location>
</feature>
<dbReference type="AlphaFoldDB" id="A0A183J7B1"/>